<evidence type="ECO:0000313" key="2">
    <source>
        <dbReference type="Proteomes" id="UP000615446"/>
    </source>
</evidence>
<accession>A0A8H3M8K7</accession>
<gene>
    <name evidence="1" type="ORF">RCL2_002718600</name>
</gene>
<organism evidence="1 2">
    <name type="scientific">Rhizophagus clarus</name>
    <dbReference type="NCBI Taxonomy" id="94130"/>
    <lineage>
        <taxon>Eukaryota</taxon>
        <taxon>Fungi</taxon>
        <taxon>Fungi incertae sedis</taxon>
        <taxon>Mucoromycota</taxon>
        <taxon>Glomeromycotina</taxon>
        <taxon>Glomeromycetes</taxon>
        <taxon>Glomerales</taxon>
        <taxon>Glomeraceae</taxon>
        <taxon>Rhizophagus</taxon>
    </lineage>
</organism>
<sequence length="66" mass="8232">MNRIISKYCYRYYYDKGQLGLWKFIERNEIEQFKDLIIKQIYLRNDVNYNRQDILKKSISKSTMKI</sequence>
<proteinExistence type="predicted"/>
<comment type="caution">
    <text evidence="1">The sequence shown here is derived from an EMBL/GenBank/DDBJ whole genome shotgun (WGS) entry which is preliminary data.</text>
</comment>
<protein>
    <submittedName>
        <fullName evidence="1">Uncharacterized protein</fullName>
    </submittedName>
</protein>
<dbReference type="AlphaFoldDB" id="A0A8H3M8K7"/>
<name>A0A8H3M8K7_9GLOM</name>
<dbReference type="EMBL" id="BLAL01000289">
    <property type="protein sequence ID" value="GET00743.1"/>
    <property type="molecule type" value="Genomic_DNA"/>
</dbReference>
<reference evidence="1" key="1">
    <citation type="submission" date="2019-10" db="EMBL/GenBank/DDBJ databases">
        <title>Conservation and host-specific expression of non-tandemly repeated heterogenous ribosome RNA gene in arbuscular mycorrhizal fungi.</title>
        <authorList>
            <person name="Maeda T."/>
            <person name="Kobayashi Y."/>
            <person name="Nakagawa T."/>
            <person name="Ezawa T."/>
            <person name="Yamaguchi K."/>
            <person name="Bino T."/>
            <person name="Nishimoto Y."/>
            <person name="Shigenobu S."/>
            <person name="Kawaguchi M."/>
        </authorList>
    </citation>
    <scope>NUCLEOTIDE SEQUENCE</scope>
    <source>
        <strain evidence="1">HR1</strain>
    </source>
</reference>
<dbReference type="Proteomes" id="UP000615446">
    <property type="component" value="Unassembled WGS sequence"/>
</dbReference>
<evidence type="ECO:0000313" key="1">
    <source>
        <dbReference type="EMBL" id="GET00743.1"/>
    </source>
</evidence>